<feature type="transmembrane region" description="Helical" evidence="1">
    <location>
        <begin position="61"/>
        <end position="80"/>
    </location>
</feature>
<feature type="domain" description="Acyltransferase 3" evidence="2">
    <location>
        <begin position="22"/>
        <end position="346"/>
    </location>
</feature>
<name>A0A6J7HHD3_9ZZZZ</name>
<keyword evidence="1" id="KW-1133">Transmembrane helix</keyword>
<feature type="transmembrane region" description="Helical" evidence="1">
    <location>
        <begin position="159"/>
        <end position="178"/>
    </location>
</feature>
<evidence type="ECO:0000259" key="2">
    <source>
        <dbReference type="Pfam" id="PF01757"/>
    </source>
</evidence>
<proteinExistence type="predicted"/>
<feature type="transmembrane region" description="Helical" evidence="1">
    <location>
        <begin position="184"/>
        <end position="201"/>
    </location>
</feature>
<gene>
    <name evidence="3" type="ORF">UFOPK3610_01121</name>
</gene>
<dbReference type="EMBL" id="CAFBMR010000042">
    <property type="protein sequence ID" value="CAB4915925.1"/>
    <property type="molecule type" value="Genomic_DNA"/>
</dbReference>
<dbReference type="Pfam" id="PF01757">
    <property type="entry name" value="Acyl_transf_3"/>
    <property type="match status" value="1"/>
</dbReference>
<sequence>MSEPPTLTSRILEGSVGRDRVLDFIKVAALALVVIGHQVAWTTFPDGTASNTLDVAPSLWWMSWALQWLPVFFFAAGVGLRSSRDAGRPWADVVRSRAKSLLAAALPLIFVSLALTALIAAWRPSLAQAAGVITVQLLWFVGVYILVVLVSPVILRLRAMWWVLVLIVLVVAIDLLRIHIDDRWGWLNLIVVWSVFTLVGAQRDRWAKLPRIVLIGCAVFALAGSALALVVGPYSKALITANAAPGLSNLAPPTIVLCLFGVAQILVILLAWRALARWLDRDRVWVPVAIAGSRSMGIYIWHMLVTSIVIAVLVLAGIAPPALSVTWWLLHGGSLVVVVAMSWLIAGPAQLLSRSMATRLAHTPWKFSAPVVGLATLLAAASVLGISESGLYPFVEFRWVAGVLPYFPLIAVALVMCGLVVSAGRGRPRPERGTGP</sequence>
<keyword evidence="1" id="KW-0472">Membrane</keyword>
<accession>A0A6J7HHD3</accession>
<dbReference type="AlphaFoldDB" id="A0A6J7HHD3"/>
<feature type="transmembrane region" description="Helical" evidence="1">
    <location>
        <begin position="367"/>
        <end position="387"/>
    </location>
</feature>
<feature type="transmembrane region" description="Helical" evidence="1">
    <location>
        <begin position="399"/>
        <end position="422"/>
    </location>
</feature>
<dbReference type="GO" id="GO:0016747">
    <property type="term" value="F:acyltransferase activity, transferring groups other than amino-acyl groups"/>
    <property type="evidence" value="ECO:0007669"/>
    <property type="project" value="InterPro"/>
</dbReference>
<feature type="transmembrane region" description="Helical" evidence="1">
    <location>
        <begin position="296"/>
        <end position="319"/>
    </location>
</feature>
<protein>
    <submittedName>
        <fullName evidence="3">Unannotated protein</fullName>
    </submittedName>
</protein>
<feature type="transmembrane region" description="Helical" evidence="1">
    <location>
        <begin position="325"/>
        <end position="346"/>
    </location>
</feature>
<keyword evidence="1" id="KW-0812">Transmembrane</keyword>
<evidence type="ECO:0000313" key="3">
    <source>
        <dbReference type="EMBL" id="CAB4915925.1"/>
    </source>
</evidence>
<organism evidence="3">
    <name type="scientific">freshwater metagenome</name>
    <dbReference type="NCBI Taxonomy" id="449393"/>
    <lineage>
        <taxon>unclassified sequences</taxon>
        <taxon>metagenomes</taxon>
        <taxon>ecological metagenomes</taxon>
    </lineage>
</organism>
<feature type="transmembrane region" description="Helical" evidence="1">
    <location>
        <begin position="21"/>
        <end position="41"/>
    </location>
</feature>
<feature type="transmembrane region" description="Helical" evidence="1">
    <location>
        <begin position="254"/>
        <end position="275"/>
    </location>
</feature>
<dbReference type="InterPro" id="IPR002656">
    <property type="entry name" value="Acyl_transf_3_dom"/>
</dbReference>
<reference evidence="3" key="1">
    <citation type="submission" date="2020-05" db="EMBL/GenBank/DDBJ databases">
        <authorList>
            <person name="Chiriac C."/>
            <person name="Salcher M."/>
            <person name="Ghai R."/>
            <person name="Kavagutti S V."/>
        </authorList>
    </citation>
    <scope>NUCLEOTIDE SEQUENCE</scope>
</reference>
<feature type="transmembrane region" description="Helical" evidence="1">
    <location>
        <begin position="101"/>
        <end position="122"/>
    </location>
</feature>
<evidence type="ECO:0000256" key="1">
    <source>
        <dbReference type="SAM" id="Phobius"/>
    </source>
</evidence>
<feature type="transmembrane region" description="Helical" evidence="1">
    <location>
        <begin position="128"/>
        <end position="147"/>
    </location>
</feature>
<feature type="transmembrane region" description="Helical" evidence="1">
    <location>
        <begin position="213"/>
        <end position="234"/>
    </location>
</feature>